<comment type="caution">
    <text evidence="1">The sequence shown here is derived from an EMBL/GenBank/DDBJ whole genome shotgun (WGS) entry which is preliminary data.</text>
</comment>
<sequence length="187" mass="20384">MYILVFTPPTISPSFVKQLIVRMHQLSRPVQNQHPARTLYLLSAGATNAFPTNVTIPDRLILVEADVTSDSGIRGVVGRVRAGELPAFQHVYACVGGDYVQTAPKNITTAQLRDNMNRVFEANLFAYIATIPCLLSQSPAQTTFTLCTGSQGDMAIFPVPALTAVVNWRRPRAGRPTRPRSGATKCT</sequence>
<accession>A0AAE0U164</accession>
<proteinExistence type="predicted"/>
<name>A0AAE0U164_9PEZI</name>
<gene>
    <name evidence="1" type="ORF">B0H63DRAFT_140955</name>
</gene>
<evidence type="ECO:0000313" key="1">
    <source>
        <dbReference type="EMBL" id="KAK3386800.1"/>
    </source>
</evidence>
<dbReference type="EMBL" id="JAULSW010000003">
    <property type="protein sequence ID" value="KAK3386800.1"/>
    <property type="molecule type" value="Genomic_DNA"/>
</dbReference>
<reference evidence="1" key="1">
    <citation type="journal article" date="2023" name="Mol. Phylogenet. Evol.">
        <title>Genome-scale phylogeny and comparative genomics of the fungal order Sordariales.</title>
        <authorList>
            <person name="Hensen N."/>
            <person name="Bonometti L."/>
            <person name="Westerberg I."/>
            <person name="Brannstrom I.O."/>
            <person name="Guillou S."/>
            <person name="Cros-Aarteil S."/>
            <person name="Calhoun S."/>
            <person name="Haridas S."/>
            <person name="Kuo A."/>
            <person name="Mondo S."/>
            <person name="Pangilinan J."/>
            <person name="Riley R."/>
            <person name="LaButti K."/>
            <person name="Andreopoulos B."/>
            <person name="Lipzen A."/>
            <person name="Chen C."/>
            <person name="Yan M."/>
            <person name="Daum C."/>
            <person name="Ng V."/>
            <person name="Clum A."/>
            <person name="Steindorff A."/>
            <person name="Ohm R.A."/>
            <person name="Martin F."/>
            <person name="Silar P."/>
            <person name="Natvig D.O."/>
            <person name="Lalanne C."/>
            <person name="Gautier V."/>
            <person name="Ament-Velasquez S.L."/>
            <person name="Kruys A."/>
            <person name="Hutchinson M.I."/>
            <person name="Powell A.J."/>
            <person name="Barry K."/>
            <person name="Miller A.N."/>
            <person name="Grigoriev I.V."/>
            <person name="Debuchy R."/>
            <person name="Gladieux P."/>
            <person name="Hiltunen Thoren M."/>
            <person name="Johannesson H."/>
        </authorList>
    </citation>
    <scope>NUCLEOTIDE SEQUENCE</scope>
    <source>
        <strain evidence="1">CBS 232.78</strain>
    </source>
</reference>
<evidence type="ECO:0000313" key="2">
    <source>
        <dbReference type="Proteomes" id="UP001285441"/>
    </source>
</evidence>
<reference evidence="1" key="2">
    <citation type="submission" date="2023-06" db="EMBL/GenBank/DDBJ databases">
        <authorList>
            <consortium name="Lawrence Berkeley National Laboratory"/>
            <person name="Haridas S."/>
            <person name="Hensen N."/>
            <person name="Bonometti L."/>
            <person name="Westerberg I."/>
            <person name="Brannstrom I.O."/>
            <person name="Guillou S."/>
            <person name="Cros-Aarteil S."/>
            <person name="Calhoun S."/>
            <person name="Kuo A."/>
            <person name="Mondo S."/>
            <person name="Pangilinan J."/>
            <person name="Riley R."/>
            <person name="LaButti K."/>
            <person name="Andreopoulos B."/>
            <person name="Lipzen A."/>
            <person name="Chen C."/>
            <person name="Yanf M."/>
            <person name="Daum C."/>
            <person name="Ng V."/>
            <person name="Clum A."/>
            <person name="Steindorff A."/>
            <person name="Ohm R."/>
            <person name="Martin F."/>
            <person name="Silar P."/>
            <person name="Natvig D."/>
            <person name="Lalanne C."/>
            <person name="Gautier V."/>
            <person name="Ament-velasquez S.L."/>
            <person name="Kruys A."/>
            <person name="Hutchinson M.I."/>
            <person name="Powell A.J."/>
            <person name="Barry K."/>
            <person name="Miller A.N."/>
            <person name="Grigoriev I.V."/>
            <person name="Debuchy R."/>
            <person name="Gladieux P."/>
            <person name="Thoren M.H."/>
            <person name="Johannesson H."/>
        </authorList>
    </citation>
    <scope>NUCLEOTIDE SEQUENCE</scope>
    <source>
        <strain evidence="1">CBS 232.78</strain>
    </source>
</reference>
<protein>
    <submittedName>
        <fullName evidence="1">Uncharacterized protein</fullName>
    </submittedName>
</protein>
<dbReference type="Proteomes" id="UP001285441">
    <property type="component" value="Unassembled WGS sequence"/>
</dbReference>
<organism evidence="1 2">
    <name type="scientific">Podospora didyma</name>
    <dbReference type="NCBI Taxonomy" id="330526"/>
    <lineage>
        <taxon>Eukaryota</taxon>
        <taxon>Fungi</taxon>
        <taxon>Dikarya</taxon>
        <taxon>Ascomycota</taxon>
        <taxon>Pezizomycotina</taxon>
        <taxon>Sordariomycetes</taxon>
        <taxon>Sordariomycetidae</taxon>
        <taxon>Sordariales</taxon>
        <taxon>Podosporaceae</taxon>
        <taxon>Podospora</taxon>
    </lineage>
</organism>
<dbReference type="AlphaFoldDB" id="A0AAE0U164"/>
<keyword evidence="2" id="KW-1185">Reference proteome</keyword>